<feature type="compositionally biased region" description="Polar residues" evidence="2">
    <location>
        <begin position="488"/>
        <end position="500"/>
    </location>
</feature>
<dbReference type="InParanoid" id="A5DU24"/>
<dbReference type="EMBL" id="CH981524">
    <property type="protein sequence ID" value="EDK42682.1"/>
    <property type="molecule type" value="Genomic_DNA"/>
</dbReference>
<dbReference type="VEuPathDB" id="FungiDB:LELG_00860"/>
<accession>A5DU24</accession>
<dbReference type="Proteomes" id="UP000001996">
    <property type="component" value="Unassembled WGS sequence"/>
</dbReference>
<dbReference type="PANTHER" id="PTHR47432">
    <property type="entry name" value="CELL WALL ASSEMBLY REGULATOR SMI1"/>
    <property type="match status" value="1"/>
</dbReference>
<feature type="compositionally biased region" description="Basic and acidic residues" evidence="2">
    <location>
        <begin position="583"/>
        <end position="598"/>
    </location>
</feature>
<dbReference type="SMART" id="SM00860">
    <property type="entry name" value="SMI1_KNR4"/>
    <property type="match status" value="1"/>
</dbReference>
<dbReference type="InterPro" id="IPR037883">
    <property type="entry name" value="Knr4/Smi1-like_sf"/>
</dbReference>
<name>A5DU24_LODEL</name>
<evidence type="ECO:0000256" key="1">
    <source>
        <dbReference type="ARBA" id="ARBA00005303"/>
    </source>
</evidence>
<feature type="region of interest" description="Disordered" evidence="2">
    <location>
        <begin position="389"/>
        <end position="472"/>
    </location>
</feature>
<dbReference type="GO" id="GO:0043332">
    <property type="term" value="C:mating projection tip"/>
    <property type="evidence" value="ECO:0007669"/>
    <property type="project" value="TreeGrafter"/>
</dbReference>
<evidence type="ECO:0000313" key="5">
    <source>
        <dbReference type="Proteomes" id="UP000001996"/>
    </source>
</evidence>
<reference evidence="4 5" key="1">
    <citation type="journal article" date="2009" name="Nature">
        <title>Evolution of pathogenicity and sexual reproduction in eight Candida genomes.</title>
        <authorList>
            <person name="Butler G."/>
            <person name="Rasmussen M.D."/>
            <person name="Lin M.F."/>
            <person name="Santos M.A."/>
            <person name="Sakthikumar S."/>
            <person name="Munro C.A."/>
            <person name="Rheinbay E."/>
            <person name="Grabherr M."/>
            <person name="Forche A."/>
            <person name="Reedy J.L."/>
            <person name="Agrafioti I."/>
            <person name="Arnaud M.B."/>
            <person name="Bates S."/>
            <person name="Brown A.J."/>
            <person name="Brunke S."/>
            <person name="Costanzo M.C."/>
            <person name="Fitzpatrick D.A."/>
            <person name="de Groot P.W."/>
            <person name="Harris D."/>
            <person name="Hoyer L.L."/>
            <person name="Hube B."/>
            <person name="Klis F.M."/>
            <person name="Kodira C."/>
            <person name="Lennard N."/>
            <person name="Logue M.E."/>
            <person name="Martin R."/>
            <person name="Neiman A.M."/>
            <person name="Nikolaou E."/>
            <person name="Quail M.A."/>
            <person name="Quinn J."/>
            <person name="Santos M.C."/>
            <person name="Schmitzberger F.F."/>
            <person name="Sherlock G."/>
            <person name="Shah P."/>
            <person name="Silverstein K.A."/>
            <person name="Skrzypek M.S."/>
            <person name="Soll D."/>
            <person name="Staggs R."/>
            <person name="Stansfield I."/>
            <person name="Stumpf M.P."/>
            <person name="Sudbery P.E."/>
            <person name="Srikantha T."/>
            <person name="Zeng Q."/>
            <person name="Berman J."/>
            <person name="Berriman M."/>
            <person name="Heitman J."/>
            <person name="Gow N.A."/>
            <person name="Lorenz M.C."/>
            <person name="Birren B.W."/>
            <person name="Kellis M."/>
            <person name="Cuomo C.A."/>
        </authorList>
    </citation>
    <scope>NUCLEOTIDE SEQUENCE [LARGE SCALE GENOMIC DNA]</scope>
    <source>
        <strain evidence="5">ATCC 11503 / BCRC 21390 / CBS 2605 / JCM 1781 / NBRC 1676 / NRRL YB-4239</strain>
    </source>
</reference>
<feature type="region of interest" description="Disordered" evidence="2">
    <location>
        <begin position="516"/>
        <end position="658"/>
    </location>
</feature>
<feature type="compositionally biased region" description="Basic residues" evidence="2">
    <location>
        <begin position="642"/>
        <end position="658"/>
    </location>
</feature>
<feature type="compositionally biased region" description="Low complexity" evidence="2">
    <location>
        <begin position="430"/>
        <end position="454"/>
    </location>
</feature>
<dbReference type="OrthoDB" id="2305498at2759"/>
<evidence type="ECO:0000313" key="4">
    <source>
        <dbReference type="EMBL" id="EDK42682.1"/>
    </source>
</evidence>
<feature type="compositionally biased region" description="Polar residues" evidence="2">
    <location>
        <begin position="547"/>
        <end position="560"/>
    </location>
</feature>
<dbReference type="STRING" id="379508.A5DU24"/>
<dbReference type="KEGG" id="lel:PVL30_000828"/>
<feature type="domain" description="Knr4/Smi1-like" evidence="3">
    <location>
        <begin position="123"/>
        <end position="305"/>
    </location>
</feature>
<feature type="compositionally biased region" description="Basic and acidic residues" evidence="2">
    <location>
        <begin position="535"/>
        <end position="546"/>
    </location>
</feature>
<gene>
    <name evidence="4" type="ORF">LELG_00860</name>
</gene>
<dbReference type="Pfam" id="PF09346">
    <property type="entry name" value="SMI1_KNR4"/>
    <property type="match status" value="1"/>
</dbReference>
<dbReference type="InterPro" id="IPR051873">
    <property type="entry name" value="KNR4/SMI1_regulator"/>
</dbReference>
<dbReference type="PANTHER" id="PTHR47432:SF1">
    <property type="entry name" value="CELL WALL ASSEMBLY REGULATOR SMI1"/>
    <property type="match status" value="1"/>
</dbReference>
<dbReference type="InterPro" id="IPR009203">
    <property type="entry name" value="Knr4/Smi1"/>
</dbReference>
<proteinExistence type="inferred from homology"/>
<dbReference type="AlphaFoldDB" id="A5DU24"/>
<dbReference type="SUPFAM" id="SSF160631">
    <property type="entry name" value="SMI1/KNR4-like"/>
    <property type="match status" value="1"/>
</dbReference>
<feature type="region of interest" description="Disordered" evidence="2">
    <location>
        <begin position="203"/>
        <end position="238"/>
    </location>
</feature>
<dbReference type="HOGENOM" id="CLU_027501_1_0_1"/>
<organism evidence="4 5">
    <name type="scientific">Lodderomyces elongisporus (strain ATCC 11503 / CBS 2605 / JCM 1781 / NBRC 1676 / NRRL YB-4239)</name>
    <name type="common">Yeast</name>
    <name type="synonym">Saccharomyces elongisporus</name>
    <dbReference type="NCBI Taxonomy" id="379508"/>
    <lineage>
        <taxon>Eukaryota</taxon>
        <taxon>Fungi</taxon>
        <taxon>Dikarya</taxon>
        <taxon>Ascomycota</taxon>
        <taxon>Saccharomycotina</taxon>
        <taxon>Pichiomycetes</taxon>
        <taxon>Debaryomycetaceae</taxon>
        <taxon>Candida/Lodderomyces clade</taxon>
        <taxon>Lodderomyces</taxon>
    </lineage>
</organism>
<feature type="region of interest" description="Disordered" evidence="2">
    <location>
        <begin position="25"/>
        <end position="75"/>
    </location>
</feature>
<comment type="similarity">
    <text evidence="1">Belongs to the KNR4/SMI1 family.</text>
</comment>
<feature type="compositionally biased region" description="Low complexity" evidence="2">
    <location>
        <begin position="218"/>
        <end position="230"/>
    </location>
</feature>
<protein>
    <recommendedName>
        <fullName evidence="3">Knr4/Smi1-like domain-containing protein</fullName>
    </recommendedName>
</protein>
<feature type="compositionally biased region" description="Basic and acidic residues" evidence="2">
    <location>
        <begin position="516"/>
        <end position="528"/>
    </location>
</feature>
<feature type="compositionally biased region" description="Polar residues" evidence="2">
    <location>
        <begin position="403"/>
        <end position="429"/>
    </location>
</feature>
<evidence type="ECO:0000256" key="2">
    <source>
        <dbReference type="SAM" id="MobiDB-lite"/>
    </source>
</evidence>
<evidence type="ECO:0000259" key="3">
    <source>
        <dbReference type="SMART" id="SM00860"/>
    </source>
</evidence>
<feature type="compositionally biased region" description="Polar residues" evidence="2">
    <location>
        <begin position="25"/>
        <end position="64"/>
    </location>
</feature>
<keyword evidence="5" id="KW-1185">Reference proteome</keyword>
<dbReference type="eggNOG" id="ENOG502QTAZ">
    <property type="taxonomic scope" value="Eukaryota"/>
</dbReference>
<dbReference type="GeneID" id="5235672"/>
<feature type="region of interest" description="Disordered" evidence="2">
    <location>
        <begin position="486"/>
        <end position="505"/>
    </location>
</feature>
<feature type="compositionally biased region" description="Polar residues" evidence="2">
    <location>
        <begin position="624"/>
        <end position="633"/>
    </location>
</feature>
<dbReference type="GO" id="GO:0070880">
    <property type="term" value="P:fungal-type cell wall beta-glucan biosynthetic process"/>
    <property type="evidence" value="ECO:0007669"/>
    <property type="project" value="TreeGrafter"/>
</dbReference>
<feature type="compositionally biased region" description="Acidic residues" evidence="2">
    <location>
        <begin position="603"/>
        <end position="623"/>
    </location>
</feature>
<dbReference type="PIRSF" id="PIRSF017023">
    <property type="entry name" value="KNR4"/>
    <property type="match status" value="1"/>
</dbReference>
<sequence length="658" mass="73690">MGILDNLKAFVHSITTQDHYASYNSPYRNASSGESQLPNGISGGSMLQLNPDINSSTTSLNDTSAGFYRPGMKSSQTQIQDVPMQNFDSNGLPPLPSIDSLWDRIEHWIDEEYPELDDNLNDGVTSADLNEFLLDLRCGSRSLPEDFRQFYKRHDGQLRGGKPTGLIMGLVLLDLETIVEENMMWNKVVERLETQQQAAKLQQAKASVEAKEGSSSLHQHQQQQHQQQQQTSTFMNHQRSIPPNSIQPEYFNRGWIVLLKDNTGNQVAMDLNPGPLGTWGQIILFGRDFDTKLVIAQNLQDFIFSFVLDLEAGNFLIDSSEYLEELGYLSPERDGDYMIGDEEENQGELSFYDKDGKEFGKGSIRGRPNYIEVLKKRALKRYGLNENFQTIYQPQRPHKKTTHPSAHSGRNSPMIQSRNGSTQNLRRNMSNNNSTASLSSSLAINNSNTNSNTNSRKKTPVPSPLVNLDKSSSTFSIPKETIIDAKKQTSMAENSAAKETNLSDDLEELTVDDLKKKEETKVVEKKQEEQDEEKADLKPVDKDSEKNTTLLNGAVSSESVEQLDKIVDNKGPEKIAINSTSAEDAKADEGAIVAEKKPQTTILDDEQNDSTEKEEEKEDEEENIASQTESTGTETEKPMSKSQKKKQKKNAKKHAAQL</sequence>
<dbReference type="InterPro" id="IPR018958">
    <property type="entry name" value="Knr4/Smi1-like_dom"/>
</dbReference>
<feature type="compositionally biased region" description="Basic and acidic residues" evidence="2">
    <location>
        <begin position="562"/>
        <end position="573"/>
    </location>
</feature>